<protein>
    <submittedName>
        <fullName evidence="2">IS630 family transposase</fullName>
    </submittedName>
</protein>
<evidence type="ECO:0000259" key="1">
    <source>
        <dbReference type="Pfam" id="PF13358"/>
    </source>
</evidence>
<organism evidence="2 3">
    <name type="scientific">Leptolyngbya cf. ectocarpi LEGE 11479</name>
    <dbReference type="NCBI Taxonomy" id="1828722"/>
    <lineage>
        <taxon>Bacteria</taxon>
        <taxon>Bacillati</taxon>
        <taxon>Cyanobacteriota</taxon>
        <taxon>Cyanophyceae</taxon>
        <taxon>Leptolyngbyales</taxon>
        <taxon>Leptolyngbyaceae</taxon>
        <taxon>Leptolyngbya group</taxon>
        <taxon>Leptolyngbya</taxon>
    </lineage>
</organism>
<keyword evidence="3" id="KW-1185">Reference proteome</keyword>
<feature type="domain" description="Tc1-like transposase DDE" evidence="1">
    <location>
        <begin position="172"/>
        <end position="314"/>
    </location>
</feature>
<dbReference type="RefSeq" id="WP_193996824.1">
    <property type="nucleotide sequence ID" value="NZ_JADEXP010000649.1"/>
</dbReference>
<sequence>MKQRFIQGLSPETIHLLQRIYRSSGHHQVRQRAHCLLLSFAKFNVTELMSIFGVTRKTIYTWFDAWERQRLVGLYDRPGRGRKATFSDEEKEQIRAWAKANPKNLRAVLAQIKATWKVSVSKTTLKRILKSASMSWRRLRRSLAGKPDPGEYATKQEQLEAFKRQETQGKLDLRYMDESGFCLVPYLPYAWQAQGETLELPSQRSKRLNVLAFMNRQNDLVPYVFEKSITSEVVIACIDDFSQTCEKRTVIVMDQASVHRSAAVEAKIDEWKAKNVEIFWLPAYSPQLNLIEILWRFMKYEWIEFDAYESWESLVQYVEKVLKGFGEDYVINFG</sequence>
<dbReference type="GO" id="GO:0003676">
    <property type="term" value="F:nucleic acid binding"/>
    <property type="evidence" value="ECO:0007669"/>
    <property type="project" value="InterPro"/>
</dbReference>
<dbReference type="Proteomes" id="UP000615026">
    <property type="component" value="Unassembled WGS sequence"/>
</dbReference>
<dbReference type="InterPro" id="IPR036397">
    <property type="entry name" value="RNaseH_sf"/>
</dbReference>
<name>A0A929FDF2_LEPEC</name>
<reference evidence="2" key="1">
    <citation type="submission" date="2020-10" db="EMBL/GenBank/DDBJ databases">
        <authorList>
            <person name="Castelo-Branco R."/>
            <person name="Eusebio N."/>
            <person name="Adriana R."/>
            <person name="Vieira A."/>
            <person name="Brugerolle De Fraissinette N."/>
            <person name="Rezende De Castro R."/>
            <person name="Schneider M.P."/>
            <person name="Vasconcelos V."/>
            <person name="Leao P.N."/>
        </authorList>
    </citation>
    <scope>NUCLEOTIDE SEQUENCE</scope>
    <source>
        <strain evidence="2">LEGE 11479</strain>
    </source>
</reference>
<proteinExistence type="predicted"/>
<dbReference type="Pfam" id="PF13565">
    <property type="entry name" value="HTH_32"/>
    <property type="match status" value="1"/>
</dbReference>
<evidence type="ECO:0000313" key="2">
    <source>
        <dbReference type="EMBL" id="MBE9071019.1"/>
    </source>
</evidence>
<dbReference type="SUPFAM" id="SSF46689">
    <property type="entry name" value="Homeodomain-like"/>
    <property type="match status" value="1"/>
</dbReference>
<dbReference type="Pfam" id="PF13358">
    <property type="entry name" value="DDE_3"/>
    <property type="match status" value="1"/>
</dbReference>
<dbReference type="NCBIfam" id="NF033545">
    <property type="entry name" value="transpos_IS630"/>
    <property type="match status" value="1"/>
</dbReference>
<accession>A0A929FDF2</accession>
<dbReference type="PANTHER" id="PTHR46564">
    <property type="entry name" value="TRANSPOSASE"/>
    <property type="match status" value="1"/>
</dbReference>
<dbReference type="InterPro" id="IPR047655">
    <property type="entry name" value="Transpos_IS630-like"/>
</dbReference>
<dbReference type="AlphaFoldDB" id="A0A929FDF2"/>
<gene>
    <name evidence="2" type="ORF">IQ260_30750</name>
</gene>
<dbReference type="InterPro" id="IPR009057">
    <property type="entry name" value="Homeodomain-like_sf"/>
</dbReference>
<evidence type="ECO:0000313" key="3">
    <source>
        <dbReference type="Proteomes" id="UP000615026"/>
    </source>
</evidence>
<dbReference type="PANTHER" id="PTHR46564:SF1">
    <property type="entry name" value="TRANSPOSASE"/>
    <property type="match status" value="1"/>
</dbReference>
<dbReference type="InterPro" id="IPR038717">
    <property type="entry name" value="Tc1-like_DDE_dom"/>
</dbReference>
<dbReference type="EMBL" id="JADEXP010000649">
    <property type="protein sequence ID" value="MBE9071019.1"/>
    <property type="molecule type" value="Genomic_DNA"/>
</dbReference>
<comment type="caution">
    <text evidence="2">The sequence shown here is derived from an EMBL/GenBank/DDBJ whole genome shotgun (WGS) entry which is preliminary data.</text>
</comment>
<dbReference type="Gene3D" id="3.30.420.10">
    <property type="entry name" value="Ribonuclease H-like superfamily/Ribonuclease H"/>
    <property type="match status" value="1"/>
</dbReference>